<comment type="caution">
    <text evidence="3">The sequence shown here is derived from an EMBL/GenBank/DDBJ whole genome shotgun (WGS) entry which is preliminary data.</text>
</comment>
<dbReference type="Gene3D" id="3.20.20.140">
    <property type="entry name" value="Metal-dependent hydrolases"/>
    <property type="match status" value="1"/>
</dbReference>
<evidence type="ECO:0000313" key="3">
    <source>
        <dbReference type="EMBL" id="GAF72163.1"/>
    </source>
</evidence>
<dbReference type="InterPro" id="IPR017947">
    <property type="entry name" value="AryldialkylPase_Zn-BS"/>
</dbReference>
<accession>X0RTQ0</accession>
<dbReference type="PROSITE" id="PS01322">
    <property type="entry name" value="PHOSPHOTRIESTERASE_1"/>
    <property type="match status" value="1"/>
</dbReference>
<keyword evidence="2" id="KW-0378">Hydrolase</keyword>
<name>X0RTQ0_9ZZZZ</name>
<protein>
    <recommendedName>
        <fullName evidence="4">Phosphotriesterase-related protein</fullName>
    </recommendedName>
</protein>
<dbReference type="PANTHER" id="PTHR10819:SF3">
    <property type="entry name" value="PHOSPHOTRIESTERASE-RELATED PROTEIN"/>
    <property type="match status" value="1"/>
</dbReference>
<organism evidence="3">
    <name type="scientific">marine sediment metagenome</name>
    <dbReference type="NCBI Taxonomy" id="412755"/>
    <lineage>
        <taxon>unclassified sequences</taxon>
        <taxon>metagenomes</taxon>
        <taxon>ecological metagenomes</taxon>
    </lineage>
</organism>
<dbReference type="EMBL" id="BARS01000118">
    <property type="protein sequence ID" value="GAF72163.1"/>
    <property type="molecule type" value="Genomic_DNA"/>
</dbReference>
<evidence type="ECO:0000256" key="2">
    <source>
        <dbReference type="ARBA" id="ARBA00022801"/>
    </source>
</evidence>
<evidence type="ECO:0000256" key="1">
    <source>
        <dbReference type="ARBA" id="ARBA00022723"/>
    </source>
</evidence>
<dbReference type="AlphaFoldDB" id="X0RTQ0"/>
<sequence>MTRVNTVLGPIDTSDLGFTLMHEHLIVSSAGIPKNYPMLLGDDYLNRIVNGLTQAKGGGIDTIVDATTLDLGRDISVLTEASRRSGINIVATTGWWLDIPPYFEGVSADQFAELFIRDIRKGIADSDVKAGILKGASDISGVKPIEENILRGVARAHLQTDIPIMVHSYSPGQVGKQQISILKEEGVDLRRVKLDHSNDTIDIEYLTWLLEQGCYLGLDRYPGRIVSSIIRTKTMKTLIDA</sequence>
<dbReference type="PROSITE" id="PS51347">
    <property type="entry name" value="PHOSPHOTRIESTERASE_2"/>
    <property type="match status" value="1"/>
</dbReference>
<dbReference type="InterPro" id="IPR032466">
    <property type="entry name" value="Metal_Hydrolase"/>
</dbReference>
<gene>
    <name evidence="3" type="ORF">S01H1_00351</name>
</gene>
<dbReference type="GO" id="GO:0008270">
    <property type="term" value="F:zinc ion binding"/>
    <property type="evidence" value="ECO:0007669"/>
    <property type="project" value="InterPro"/>
</dbReference>
<dbReference type="PANTHER" id="PTHR10819">
    <property type="entry name" value="PHOSPHOTRIESTERASE-RELATED"/>
    <property type="match status" value="1"/>
</dbReference>
<feature type="non-terminal residue" evidence="3">
    <location>
        <position position="241"/>
    </location>
</feature>
<keyword evidence="1" id="KW-0479">Metal-binding</keyword>
<dbReference type="Pfam" id="PF02126">
    <property type="entry name" value="PTE"/>
    <property type="match status" value="1"/>
</dbReference>
<dbReference type="GO" id="GO:0016788">
    <property type="term" value="F:hydrolase activity, acting on ester bonds"/>
    <property type="evidence" value="ECO:0007669"/>
    <property type="project" value="InterPro"/>
</dbReference>
<dbReference type="InterPro" id="IPR001559">
    <property type="entry name" value="Phosphotriesterase"/>
</dbReference>
<dbReference type="SUPFAM" id="SSF51556">
    <property type="entry name" value="Metallo-dependent hydrolases"/>
    <property type="match status" value="1"/>
</dbReference>
<proteinExistence type="predicted"/>
<evidence type="ECO:0008006" key="4">
    <source>
        <dbReference type="Google" id="ProtNLM"/>
    </source>
</evidence>
<reference evidence="3" key="1">
    <citation type="journal article" date="2014" name="Front. Microbiol.">
        <title>High frequency of phylogenetically diverse reductive dehalogenase-homologous genes in deep subseafloor sedimentary metagenomes.</title>
        <authorList>
            <person name="Kawai M."/>
            <person name="Futagami T."/>
            <person name="Toyoda A."/>
            <person name="Takaki Y."/>
            <person name="Nishi S."/>
            <person name="Hori S."/>
            <person name="Arai W."/>
            <person name="Tsubouchi T."/>
            <person name="Morono Y."/>
            <person name="Uchiyama I."/>
            <person name="Ito T."/>
            <person name="Fujiyama A."/>
            <person name="Inagaki F."/>
            <person name="Takami H."/>
        </authorList>
    </citation>
    <scope>NUCLEOTIDE SEQUENCE</scope>
    <source>
        <strain evidence="3">Expedition CK06-06</strain>
    </source>
</reference>